<keyword evidence="6 14" id="KW-0602">Photosynthesis</keyword>
<dbReference type="GO" id="GO:0009522">
    <property type="term" value="C:photosystem I"/>
    <property type="evidence" value="ECO:0007669"/>
    <property type="project" value="UniProtKB-KW"/>
</dbReference>
<evidence type="ECO:0000256" key="13">
    <source>
        <dbReference type="ARBA" id="ARBA00033429"/>
    </source>
</evidence>
<evidence type="ECO:0000256" key="3">
    <source>
        <dbReference type="ARBA" id="ARBA00006318"/>
    </source>
</evidence>
<feature type="transmembrane region" description="Helical" evidence="15">
    <location>
        <begin position="26"/>
        <end position="47"/>
    </location>
</feature>
<evidence type="ECO:0000256" key="4">
    <source>
        <dbReference type="ARBA" id="ARBA00019868"/>
    </source>
</evidence>
<gene>
    <name evidence="14 16" type="primary">psaJ</name>
</gene>
<keyword evidence="7 16" id="KW-0934">Plastid</keyword>
<keyword evidence="12 14" id="KW-0472">Membrane</keyword>
<evidence type="ECO:0000256" key="5">
    <source>
        <dbReference type="ARBA" id="ARBA00022528"/>
    </source>
</evidence>
<comment type="similarity">
    <text evidence="3 14">Belongs to the PsaJ family.</text>
</comment>
<evidence type="ECO:0000256" key="9">
    <source>
        <dbReference type="ARBA" id="ARBA00022836"/>
    </source>
</evidence>
<evidence type="ECO:0000313" key="16">
    <source>
        <dbReference type="EMBL" id="QVV95965.1"/>
    </source>
</evidence>
<proteinExistence type="inferred from homology"/>
<evidence type="ECO:0000256" key="10">
    <source>
        <dbReference type="ARBA" id="ARBA00022989"/>
    </source>
</evidence>
<organism evidence="16">
    <name type="scientific">Spiraea trilobata</name>
    <dbReference type="NCBI Taxonomy" id="403696"/>
    <lineage>
        <taxon>Eukaryota</taxon>
        <taxon>Viridiplantae</taxon>
        <taxon>Streptophyta</taxon>
        <taxon>Embryophyta</taxon>
        <taxon>Tracheophyta</taxon>
        <taxon>Spermatophyta</taxon>
        <taxon>Magnoliopsida</taxon>
        <taxon>eudicotyledons</taxon>
        <taxon>Gunneridae</taxon>
        <taxon>Pentapetalae</taxon>
        <taxon>rosids</taxon>
        <taxon>fabids</taxon>
        <taxon>Rosales</taxon>
        <taxon>Rosaceae</taxon>
        <taxon>Amygdaloideae</taxon>
        <taxon>Spiraeeae</taxon>
        <taxon>Spiraea</taxon>
    </lineage>
</organism>
<evidence type="ECO:0000256" key="2">
    <source>
        <dbReference type="ARBA" id="ARBA00004581"/>
    </source>
</evidence>
<name>A0A8E7EQW9_9ROSA</name>
<evidence type="ECO:0000256" key="6">
    <source>
        <dbReference type="ARBA" id="ARBA00022531"/>
    </source>
</evidence>
<dbReference type="GO" id="GO:0015979">
    <property type="term" value="P:photosynthesis"/>
    <property type="evidence" value="ECO:0007669"/>
    <property type="project" value="UniProtKB-UniRule"/>
</dbReference>
<evidence type="ECO:0000256" key="11">
    <source>
        <dbReference type="ARBA" id="ARBA00023078"/>
    </source>
</evidence>
<dbReference type="Pfam" id="PF01701">
    <property type="entry name" value="PSI_PsaJ"/>
    <property type="match status" value="1"/>
</dbReference>
<reference evidence="16" key="1">
    <citation type="submission" date="2021-03" db="EMBL/GenBank/DDBJ databases">
        <title>Characterization of the complete chloroplast genome of Spiraea trilobata(Rosaceae), a perennial shrubs.</title>
        <authorList>
            <person name="Qin H."/>
            <person name="Zhang X.-J."/>
            <person name="Qu X.-J."/>
            <person name="Fan S.-J."/>
        </authorList>
    </citation>
    <scope>NUCLEOTIDE SEQUENCE</scope>
</reference>
<evidence type="ECO:0000256" key="8">
    <source>
        <dbReference type="ARBA" id="ARBA00022692"/>
    </source>
</evidence>
<comment type="subcellular location">
    <subcellularLocation>
        <location evidence="2 14">Plastid</location>
        <location evidence="2 14">Chloroplast thylakoid membrane</location>
        <topology evidence="2 14">Single-pass membrane protein</topology>
    </subcellularLocation>
</comment>
<comment type="function">
    <text evidence="1 14">May help in the organization of the PsaE and PsaF subunits.</text>
</comment>
<dbReference type="InterPro" id="IPR002615">
    <property type="entry name" value="PSI_PsaJ"/>
</dbReference>
<dbReference type="PANTHER" id="PTHR36082:SF2">
    <property type="entry name" value="PHOTOSYSTEM I REACTION CENTER SUBUNIT IX"/>
    <property type="match status" value="1"/>
</dbReference>
<dbReference type="PANTHER" id="PTHR36082">
    <property type="match status" value="1"/>
</dbReference>
<evidence type="ECO:0000256" key="14">
    <source>
        <dbReference type="HAMAP-Rule" id="MF_00522"/>
    </source>
</evidence>
<geneLocation type="chloroplast" evidence="16"/>
<keyword evidence="11 14" id="KW-0793">Thylakoid</keyword>
<keyword evidence="8 14" id="KW-0812">Transmembrane</keyword>
<evidence type="ECO:0000256" key="15">
    <source>
        <dbReference type="SAM" id="Phobius"/>
    </source>
</evidence>
<dbReference type="GO" id="GO:0009535">
    <property type="term" value="C:chloroplast thylakoid membrane"/>
    <property type="evidence" value="ECO:0007669"/>
    <property type="project" value="UniProtKB-SubCell"/>
</dbReference>
<dbReference type="FunFam" id="1.20.5.510:FF:000001">
    <property type="entry name" value="Photosystem I reaction center subunit IX"/>
    <property type="match status" value="1"/>
</dbReference>
<keyword evidence="10 14" id="KW-1133">Transmembrane helix</keyword>
<dbReference type="HAMAP" id="MF_00522">
    <property type="entry name" value="PSI_PsaJ"/>
    <property type="match status" value="1"/>
</dbReference>
<keyword evidence="5 16" id="KW-0150">Chloroplast</keyword>
<dbReference type="EMBL" id="MW822176">
    <property type="protein sequence ID" value="QVV95965.1"/>
    <property type="molecule type" value="Genomic_DNA"/>
</dbReference>
<evidence type="ECO:0000256" key="1">
    <source>
        <dbReference type="ARBA" id="ARBA00002115"/>
    </source>
</evidence>
<sequence length="64" mass="7505">MYYHYVIQIILTNKERGVLKMRDLKTYLSVAPVVSTLWFGSLAGLLIEINRFFPDALIFPFFSF</sequence>
<accession>A0A8E7EQW9</accession>
<keyword evidence="9 14" id="KW-0603">Photosystem I</keyword>
<protein>
    <recommendedName>
        <fullName evidence="4 14">Photosystem I reaction center subunit IX</fullName>
    </recommendedName>
    <alternativeName>
        <fullName evidence="13 14">PSI-J</fullName>
    </alternativeName>
</protein>
<evidence type="ECO:0000256" key="12">
    <source>
        <dbReference type="ARBA" id="ARBA00023136"/>
    </source>
</evidence>
<dbReference type="AlphaFoldDB" id="A0A8E7EQW9"/>
<evidence type="ECO:0000256" key="7">
    <source>
        <dbReference type="ARBA" id="ARBA00022640"/>
    </source>
</evidence>